<keyword evidence="2" id="KW-0472">Membrane</keyword>
<dbReference type="Proteomes" id="UP001271640">
    <property type="component" value="Unassembled WGS sequence"/>
</dbReference>
<feature type="compositionally biased region" description="Basic and acidic residues" evidence="1">
    <location>
        <begin position="538"/>
        <end position="549"/>
    </location>
</feature>
<evidence type="ECO:0000256" key="1">
    <source>
        <dbReference type="SAM" id="MobiDB-lite"/>
    </source>
</evidence>
<feature type="compositionally biased region" description="Polar residues" evidence="1">
    <location>
        <begin position="550"/>
        <end position="570"/>
    </location>
</feature>
<comment type="caution">
    <text evidence="3">The sequence shown here is derived from an EMBL/GenBank/DDBJ whole genome shotgun (WGS) entry which is preliminary data.</text>
</comment>
<reference evidence="4" key="1">
    <citation type="journal article" date="2024" name="Toxins">
        <title>Genome Sequence Analysis of Native Xenorhabdus Strains Isolated from Entomopathogenic Nematodes in Argentina.</title>
        <authorList>
            <person name="Palma L."/>
            <person name="Frizzo L."/>
            <person name="Kaiser S."/>
            <person name="Berry C."/>
            <person name="Caballero P."/>
            <person name="Bode H.B."/>
            <person name="Del Valle E.E."/>
        </authorList>
    </citation>
    <scope>NUCLEOTIDE SEQUENCE [LARGE SCALE GENOMIC DNA]</scope>
    <source>
        <strain evidence="4">Reich</strain>
    </source>
</reference>
<sequence length="604" mass="67294">MRWLGKFFVTLLLLLVLAIIVIYVVIQTHWGAKQLSQWFSKQGHYQVSIESIDHNWLQPATVMLNRVEVRDKQSPFLLNVKTINLDFKWQHLLTPRNLHRLTLQQGTLTLSGNQFPPPLKADILQLDQMDIQLNNPNTHIQGKNITGGITPWEPTAESPFGNGQYQFSANTILLKGIPVENVIMQGNYHNKILAIDSFGATFLHGAVSGDGQRLADGSWQWNNLLVSDIRWQSPMTLNTLKEKINHLPAIYVKDLNITNAKLQGRNWSVDYLDSTIKNVGLVSGSWNAGDGLIDFNAMDITFNNEKFSDTLGKFRFSGDTFTIANLTTHYQKGLFNIQSEWDRKTRQLTLKNSSVTGLLYILPPTWLNDFRKAAPEWISGLKLNDITLNNTLLIDPNPDFPFQLTTLSGHIDTMDILKNGHWGLWNGQASLQASGGTFNKIEIIRPYLQLHAINDKITIDKLNAFSGDGLLQITGTAEQQISQTPFNLSFRGMKADLNILPQWGWRPLDIQGEGNFSLSITGDLSANDIKETIKGTLDADNKASDKESQSIEQGLISTSRCPPKANSSADLSGEHPSPNSATIDSSATGAPPTTEKQTCAKLKL</sequence>
<evidence type="ECO:0000313" key="3">
    <source>
        <dbReference type="EMBL" id="MDX8001073.1"/>
    </source>
</evidence>
<protein>
    <submittedName>
        <fullName evidence="3">AsmA family protein</fullName>
    </submittedName>
</protein>
<evidence type="ECO:0000256" key="2">
    <source>
        <dbReference type="SAM" id="Phobius"/>
    </source>
</evidence>
<name>A0ABU4SQY3_9GAMM</name>
<accession>A0ABU4SQY3</accession>
<keyword evidence="2" id="KW-0812">Transmembrane</keyword>
<keyword evidence="4" id="KW-1185">Reference proteome</keyword>
<feature type="region of interest" description="Disordered" evidence="1">
    <location>
        <begin position="538"/>
        <end position="604"/>
    </location>
</feature>
<feature type="compositionally biased region" description="Polar residues" evidence="1">
    <location>
        <begin position="577"/>
        <end position="588"/>
    </location>
</feature>
<organism evidence="3 4">
    <name type="scientific">Xenorhabdus littoralis</name>
    <dbReference type="NCBI Taxonomy" id="2582835"/>
    <lineage>
        <taxon>Bacteria</taxon>
        <taxon>Pseudomonadati</taxon>
        <taxon>Pseudomonadota</taxon>
        <taxon>Gammaproteobacteria</taxon>
        <taxon>Enterobacterales</taxon>
        <taxon>Morganellaceae</taxon>
        <taxon>Xenorhabdus</taxon>
    </lineage>
</organism>
<feature type="transmembrane region" description="Helical" evidence="2">
    <location>
        <begin position="7"/>
        <end position="26"/>
    </location>
</feature>
<proteinExistence type="predicted"/>
<dbReference type="RefSeq" id="WP_319927768.1">
    <property type="nucleotide sequence ID" value="NZ_VCDP01000126.1"/>
</dbReference>
<keyword evidence="2" id="KW-1133">Transmembrane helix</keyword>
<gene>
    <name evidence="3" type="ORF">FE394_18220</name>
</gene>
<evidence type="ECO:0000313" key="4">
    <source>
        <dbReference type="Proteomes" id="UP001271640"/>
    </source>
</evidence>
<dbReference type="EMBL" id="VCDP01000126">
    <property type="protein sequence ID" value="MDX8001073.1"/>
    <property type="molecule type" value="Genomic_DNA"/>
</dbReference>